<dbReference type="KEGG" id="sat:SYN_02840"/>
<dbReference type="Gene3D" id="2.30.30.910">
    <property type="match status" value="1"/>
</dbReference>
<comment type="similarity">
    <text evidence="1 5">Belongs to the FlgD family.</text>
</comment>
<feature type="domain" description="FlgD/Vpr Ig-like" evidence="7">
    <location>
        <begin position="107"/>
        <end position="172"/>
    </location>
</feature>
<evidence type="ECO:0000256" key="6">
    <source>
        <dbReference type="SAM" id="MobiDB-lite"/>
    </source>
</evidence>
<evidence type="ECO:0000313" key="10">
    <source>
        <dbReference type="Proteomes" id="UP000001933"/>
    </source>
</evidence>
<keyword evidence="10" id="KW-1185">Reference proteome</keyword>
<keyword evidence="9" id="KW-0282">Flagellum</keyword>
<dbReference type="EMBL" id="CP000252">
    <property type="protein sequence ID" value="ABC77208.1"/>
    <property type="molecule type" value="Genomic_DNA"/>
</dbReference>
<dbReference type="InterPro" id="IPR025963">
    <property type="entry name" value="FLgD_Tudor"/>
</dbReference>
<sequence length="220" mass="23124">MWGVTNIGKAASAGSEGTSTNKLTGKDEFLKMLIAQLQNQNPLNPLDGTDFAAQLAQFSSLEQLTNMNSTLESLSALQTTQNGIMAANLIGRQVSANQEGGNILTVTGSSANLSYSLAKDAKKVTVNIYNEEGKLVKTLEGRNQSAGHNTLTWDCGVDAQGAYTFDVSAEDSSGNDVSVNTTITGIVTEVRFTDQSLLVTVNGRQISIADIVEVSGTPAT</sequence>
<evidence type="ECO:0000259" key="8">
    <source>
        <dbReference type="Pfam" id="PF13861"/>
    </source>
</evidence>
<evidence type="ECO:0000256" key="2">
    <source>
        <dbReference type="ARBA" id="ARBA00016013"/>
    </source>
</evidence>
<dbReference type="Pfam" id="PF03963">
    <property type="entry name" value="FlgD"/>
    <property type="match status" value="1"/>
</dbReference>
<feature type="region of interest" description="Disordered" evidence="6">
    <location>
        <begin position="1"/>
        <end position="21"/>
    </location>
</feature>
<keyword evidence="3 5" id="KW-1005">Bacterial flagellum biogenesis</keyword>
<proteinExistence type="inferred from homology"/>
<evidence type="ECO:0000256" key="3">
    <source>
        <dbReference type="ARBA" id="ARBA00022795"/>
    </source>
</evidence>
<dbReference type="FunCoup" id="Q2LSZ6">
    <property type="interactions" value="107"/>
</dbReference>
<keyword evidence="9" id="KW-0969">Cilium</keyword>
<dbReference type="Gene3D" id="2.60.40.4070">
    <property type="match status" value="1"/>
</dbReference>
<evidence type="ECO:0000256" key="4">
    <source>
        <dbReference type="ARBA" id="ARBA00024746"/>
    </source>
</evidence>
<evidence type="ECO:0000256" key="5">
    <source>
        <dbReference type="RuleBase" id="RU362076"/>
    </source>
</evidence>
<dbReference type="RefSeq" id="WP_011417237.1">
    <property type="nucleotide sequence ID" value="NC_007759.1"/>
</dbReference>
<organism evidence="9 10">
    <name type="scientific">Syntrophus aciditrophicus (strain SB)</name>
    <dbReference type="NCBI Taxonomy" id="56780"/>
    <lineage>
        <taxon>Bacteria</taxon>
        <taxon>Pseudomonadati</taxon>
        <taxon>Thermodesulfobacteriota</taxon>
        <taxon>Syntrophia</taxon>
        <taxon>Syntrophales</taxon>
        <taxon>Syntrophaceae</taxon>
        <taxon>Syntrophus</taxon>
    </lineage>
</organism>
<evidence type="ECO:0000259" key="7">
    <source>
        <dbReference type="Pfam" id="PF13860"/>
    </source>
</evidence>
<dbReference type="InterPro" id="IPR005648">
    <property type="entry name" value="FlgD"/>
</dbReference>
<dbReference type="AlphaFoldDB" id="Q2LSZ6"/>
<protein>
    <recommendedName>
        <fullName evidence="2 5">Basal-body rod modification protein FlgD</fullName>
    </recommendedName>
</protein>
<dbReference type="HOGENOM" id="CLU_047535_0_1_7"/>
<name>Q2LSZ6_SYNAS</name>
<dbReference type="Pfam" id="PF13861">
    <property type="entry name" value="FLgD_tudor"/>
    <property type="match status" value="1"/>
</dbReference>
<dbReference type="Pfam" id="PF13860">
    <property type="entry name" value="FlgD_ig"/>
    <property type="match status" value="1"/>
</dbReference>
<dbReference type="GO" id="GO:0044781">
    <property type="term" value="P:bacterial-type flagellum organization"/>
    <property type="evidence" value="ECO:0007669"/>
    <property type="project" value="UniProtKB-UniRule"/>
</dbReference>
<dbReference type="eggNOG" id="COG1843">
    <property type="taxonomic scope" value="Bacteria"/>
</dbReference>
<comment type="function">
    <text evidence="4 5">Required for flagellar hook formation. May act as a scaffolding protein.</text>
</comment>
<feature type="domain" description="FlgD Tudor-like" evidence="8">
    <location>
        <begin position="85"/>
        <end position="211"/>
    </location>
</feature>
<reference evidence="9 10" key="1">
    <citation type="journal article" date="2007" name="Proc. Natl. Acad. Sci. U.S.A.">
        <title>The genome of Syntrophus aciditrophicus: life at the thermodynamic limit of microbial growth.</title>
        <authorList>
            <person name="McInerney M.J."/>
            <person name="Rohlin L."/>
            <person name="Mouttaki H."/>
            <person name="Kim U."/>
            <person name="Krupp R.S."/>
            <person name="Rios-Hernandez L."/>
            <person name="Sieber J."/>
            <person name="Struchtemeyer C.G."/>
            <person name="Bhattacharyya A."/>
            <person name="Campbell J.W."/>
            <person name="Gunsalus R.P."/>
        </authorList>
    </citation>
    <scope>NUCLEOTIDE SEQUENCE [LARGE SCALE GENOMIC DNA]</scope>
    <source>
        <strain evidence="9 10">SB</strain>
    </source>
</reference>
<dbReference type="InParanoid" id="Q2LSZ6"/>
<keyword evidence="9" id="KW-0966">Cell projection</keyword>
<dbReference type="Proteomes" id="UP000001933">
    <property type="component" value="Chromosome"/>
</dbReference>
<dbReference type="STRING" id="56780.SYN_02840"/>
<gene>
    <name evidence="9" type="ORF">SYN_02840</name>
</gene>
<accession>Q2LSZ6</accession>
<dbReference type="DNASU" id="3882357"/>
<dbReference type="InterPro" id="IPR025965">
    <property type="entry name" value="FlgD/Vpr_Ig-like"/>
</dbReference>
<evidence type="ECO:0000256" key="1">
    <source>
        <dbReference type="ARBA" id="ARBA00010577"/>
    </source>
</evidence>
<evidence type="ECO:0000313" key="9">
    <source>
        <dbReference type="EMBL" id="ABC77208.1"/>
    </source>
</evidence>
<dbReference type="OrthoDB" id="9785233at2"/>